<protein>
    <submittedName>
        <fullName evidence="1">Uncharacterized protein</fullName>
    </submittedName>
</protein>
<dbReference type="Proteomes" id="UP000479710">
    <property type="component" value="Unassembled WGS sequence"/>
</dbReference>
<evidence type="ECO:0000313" key="1">
    <source>
        <dbReference type="EMBL" id="KAF0929797.1"/>
    </source>
</evidence>
<organism evidence="1 2">
    <name type="scientific">Oryza meyeriana var. granulata</name>
    <dbReference type="NCBI Taxonomy" id="110450"/>
    <lineage>
        <taxon>Eukaryota</taxon>
        <taxon>Viridiplantae</taxon>
        <taxon>Streptophyta</taxon>
        <taxon>Embryophyta</taxon>
        <taxon>Tracheophyta</taxon>
        <taxon>Spermatophyta</taxon>
        <taxon>Magnoliopsida</taxon>
        <taxon>Liliopsida</taxon>
        <taxon>Poales</taxon>
        <taxon>Poaceae</taxon>
        <taxon>BOP clade</taxon>
        <taxon>Oryzoideae</taxon>
        <taxon>Oryzeae</taxon>
        <taxon>Oryzinae</taxon>
        <taxon>Oryza</taxon>
        <taxon>Oryza meyeriana</taxon>
    </lineage>
</organism>
<sequence>MPARWEPSYYSSGYVENSLQHTLWLMLQHASFTQPPEYNIYTAEQSSSLTTYYAEAIIRGHTEFEPPICSIGYGWNALSAMHKAAYVGITRLRYGLPEMAEMFHYFLAHEDGAISTDFPRLEAMQGAPNSPLLHLARLMRSMDRYLALVHDELFRARITMLDGRIKPMGNMGFFNHNIIYGENTMLAPAEFLPHPAGLFERVVQRPRMQVEFRRNCRTVTPPAHVRNTKVYGPPYIYRWNGHSYRLIMTQPPPVAPVYPAIDA</sequence>
<proteinExistence type="predicted"/>
<dbReference type="OrthoDB" id="716460at2759"/>
<reference evidence="1 2" key="1">
    <citation type="submission" date="2019-11" db="EMBL/GenBank/DDBJ databases">
        <title>Whole genome sequence of Oryza granulata.</title>
        <authorList>
            <person name="Li W."/>
        </authorList>
    </citation>
    <scope>NUCLEOTIDE SEQUENCE [LARGE SCALE GENOMIC DNA]</scope>
    <source>
        <strain evidence="2">cv. Menghai</strain>
        <tissue evidence="1">Leaf</tissue>
    </source>
</reference>
<name>A0A6G1EYS4_9ORYZ</name>
<dbReference type="AlphaFoldDB" id="A0A6G1EYS4"/>
<comment type="caution">
    <text evidence="1">The sequence shown here is derived from an EMBL/GenBank/DDBJ whole genome shotgun (WGS) entry which is preliminary data.</text>
</comment>
<gene>
    <name evidence="1" type="ORF">E2562_025935</name>
</gene>
<keyword evidence="2" id="KW-1185">Reference proteome</keyword>
<evidence type="ECO:0000313" key="2">
    <source>
        <dbReference type="Proteomes" id="UP000479710"/>
    </source>
</evidence>
<dbReference type="EMBL" id="SPHZ02000002">
    <property type="protein sequence ID" value="KAF0929797.1"/>
    <property type="molecule type" value="Genomic_DNA"/>
</dbReference>
<accession>A0A6G1EYS4</accession>